<feature type="transmembrane region" description="Helical" evidence="10">
    <location>
        <begin position="443"/>
        <end position="467"/>
    </location>
</feature>
<dbReference type="eggNOG" id="COG0025">
    <property type="taxonomic scope" value="Bacteria"/>
</dbReference>
<evidence type="ECO:0000256" key="3">
    <source>
        <dbReference type="ARBA" id="ARBA00022475"/>
    </source>
</evidence>
<keyword evidence="4 10" id="KW-0812">Transmembrane</keyword>
<evidence type="ECO:0000256" key="10">
    <source>
        <dbReference type="SAM" id="Phobius"/>
    </source>
</evidence>
<comment type="caution">
    <text evidence="12">The sequence shown here is derived from an EMBL/GenBank/DDBJ whole genome shotgun (WGS) entry which is preliminary data.</text>
</comment>
<dbReference type="EMBL" id="AQHZ01000029">
    <property type="protein sequence ID" value="ENO17372.1"/>
    <property type="molecule type" value="Genomic_DNA"/>
</dbReference>
<dbReference type="GO" id="GO:0098719">
    <property type="term" value="P:sodium ion import across plasma membrane"/>
    <property type="evidence" value="ECO:0007669"/>
    <property type="project" value="TreeGrafter"/>
</dbReference>
<feature type="transmembrane region" description="Helical" evidence="10">
    <location>
        <begin position="80"/>
        <end position="102"/>
    </location>
</feature>
<keyword evidence="8 10" id="KW-0472">Membrane</keyword>
<dbReference type="Pfam" id="PF00999">
    <property type="entry name" value="Na_H_Exchanger"/>
    <property type="match status" value="1"/>
</dbReference>
<name>N6X1R8_9ACTO</name>
<dbReference type="InterPro" id="IPR018422">
    <property type="entry name" value="Cation/H_exchanger_CPA1"/>
</dbReference>
<dbReference type="InterPro" id="IPR006153">
    <property type="entry name" value="Cation/H_exchanger_TM"/>
</dbReference>
<comment type="subcellular location">
    <subcellularLocation>
        <location evidence="1">Cell membrane</location>
        <topology evidence="1">Multi-pass membrane protein</topology>
    </subcellularLocation>
</comment>
<keyword evidence="5 10" id="KW-1133">Transmembrane helix</keyword>
<accession>N6X1R8</accession>
<dbReference type="GO" id="GO:0015385">
    <property type="term" value="F:sodium:proton antiporter activity"/>
    <property type="evidence" value="ECO:0007669"/>
    <property type="project" value="InterPro"/>
</dbReference>
<evidence type="ECO:0000313" key="13">
    <source>
        <dbReference type="Proteomes" id="UP000013015"/>
    </source>
</evidence>
<evidence type="ECO:0000313" key="12">
    <source>
        <dbReference type="EMBL" id="ENO17372.1"/>
    </source>
</evidence>
<evidence type="ECO:0000256" key="2">
    <source>
        <dbReference type="ARBA" id="ARBA00022448"/>
    </source>
</evidence>
<dbReference type="AlphaFoldDB" id="N6X1R8"/>
<evidence type="ECO:0000256" key="9">
    <source>
        <dbReference type="ARBA" id="ARBA00023201"/>
    </source>
</evidence>
<evidence type="ECO:0000256" key="4">
    <source>
        <dbReference type="ARBA" id="ARBA00022692"/>
    </source>
</evidence>
<dbReference type="Gene3D" id="6.10.140.1330">
    <property type="match status" value="1"/>
</dbReference>
<feature type="domain" description="Cation/H+ exchanger transmembrane" evidence="11">
    <location>
        <begin position="15"/>
        <end position="336"/>
    </location>
</feature>
<keyword evidence="9" id="KW-0739">Sodium transport</keyword>
<organism evidence="12 13">
    <name type="scientific">Schaalia cardiffensis F0333</name>
    <dbReference type="NCBI Taxonomy" id="888050"/>
    <lineage>
        <taxon>Bacteria</taxon>
        <taxon>Bacillati</taxon>
        <taxon>Actinomycetota</taxon>
        <taxon>Actinomycetes</taxon>
        <taxon>Actinomycetales</taxon>
        <taxon>Actinomycetaceae</taxon>
        <taxon>Schaalia</taxon>
    </lineage>
</organism>
<keyword evidence="7" id="KW-0406">Ion transport</keyword>
<feature type="transmembrane region" description="Helical" evidence="10">
    <location>
        <begin position="28"/>
        <end position="47"/>
    </location>
</feature>
<evidence type="ECO:0000256" key="1">
    <source>
        <dbReference type="ARBA" id="ARBA00004651"/>
    </source>
</evidence>
<dbReference type="GO" id="GO:0015386">
    <property type="term" value="F:potassium:proton antiporter activity"/>
    <property type="evidence" value="ECO:0007669"/>
    <property type="project" value="TreeGrafter"/>
</dbReference>
<keyword evidence="6" id="KW-0915">Sodium</keyword>
<feature type="transmembrane region" description="Helical" evidence="10">
    <location>
        <begin position="232"/>
        <end position="250"/>
    </location>
</feature>
<protein>
    <submittedName>
        <fullName evidence="12">Na+/H+ antiporter</fullName>
    </submittedName>
</protein>
<evidence type="ECO:0000256" key="8">
    <source>
        <dbReference type="ARBA" id="ARBA00023136"/>
    </source>
</evidence>
<keyword evidence="13" id="KW-1185">Reference proteome</keyword>
<dbReference type="GO" id="GO:0051453">
    <property type="term" value="P:regulation of intracellular pH"/>
    <property type="evidence" value="ECO:0007669"/>
    <property type="project" value="TreeGrafter"/>
</dbReference>
<proteinExistence type="predicted"/>
<feature type="transmembrane region" description="Helical" evidence="10">
    <location>
        <begin position="180"/>
        <end position="198"/>
    </location>
</feature>
<dbReference type="RefSeq" id="WP_005964963.1">
    <property type="nucleotide sequence ID" value="NZ_CP040505.1"/>
</dbReference>
<evidence type="ECO:0000256" key="6">
    <source>
        <dbReference type="ARBA" id="ARBA00023053"/>
    </source>
</evidence>
<feature type="transmembrane region" description="Helical" evidence="10">
    <location>
        <begin position="304"/>
        <end position="332"/>
    </location>
</feature>
<feature type="transmembrane region" description="Helical" evidence="10">
    <location>
        <begin position="54"/>
        <end position="74"/>
    </location>
</feature>
<feature type="transmembrane region" description="Helical" evidence="10">
    <location>
        <begin position="271"/>
        <end position="292"/>
    </location>
</feature>
<dbReference type="PATRIC" id="fig|888050.3.peg.1833"/>
<dbReference type="Proteomes" id="UP000013015">
    <property type="component" value="Unassembled WGS sequence"/>
</dbReference>
<keyword evidence="3" id="KW-1003">Cell membrane</keyword>
<evidence type="ECO:0000256" key="7">
    <source>
        <dbReference type="ARBA" id="ARBA00023065"/>
    </source>
</evidence>
<dbReference type="PANTHER" id="PTHR10110">
    <property type="entry name" value="SODIUM/HYDROGEN EXCHANGER"/>
    <property type="match status" value="1"/>
</dbReference>
<sequence length="582" mass="62771">MNLLLVAVAGMLAIAVTAQLGPRIGVASPLILLALSITISFLPWVDAIELAPAIVLEVILPPLLFGAAASMPVMDFRRDLTAVSGLAIGLVALSALVLGFTIHTLIPAITLPWAVALGAVLSPTDAVAISIARGRGVSHRIITVLEGEGLFNDATALVLLSAATSSALRTKEHALAPLNLGINFLIALVIAILVGLLVGELGVRIRAKITEPAADTVFSFTMPFLASIPAEHLGGSGLVAAVVAGLIVSYRRVGLIPAQNRRFAQQNWRTLEFVLEGLVFLTMGLQAFGIVTDVYGGNMGLGRAALVAIIAGLLTVLVRALFVATFLAFLAYSRKHHRWRLERIDEHIRYHEERIAHACDRADELMEASDLTQEQLDAAIAKWHSRVEVGKRRLARKGNDLKYWLREPLGPREGSVIVWAGMRGAVTLAAAQTLPLTAPARSFMLLVALLVAAGSLVIQGLSLPLLIRLVKPQLAEESHDEEERERLFALLRSRVKDSALSHSITQTQSVPGAPTSLVNVPLSGRAWPAFTEERTRALALESIHQQREALIEARDDGVFSSAVLERCLERIDYEEILLAQRH</sequence>
<dbReference type="PANTHER" id="PTHR10110:SF86">
    <property type="entry name" value="SODIUM_HYDROGEN EXCHANGER 7"/>
    <property type="match status" value="1"/>
</dbReference>
<dbReference type="GO" id="GO:0005886">
    <property type="term" value="C:plasma membrane"/>
    <property type="evidence" value="ECO:0007669"/>
    <property type="project" value="UniProtKB-SubCell"/>
</dbReference>
<evidence type="ECO:0000256" key="5">
    <source>
        <dbReference type="ARBA" id="ARBA00022989"/>
    </source>
</evidence>
<keyword evidence="2" id="KW-0813">Transport</keyword>
<feature type="transmembrane region" description="Helical" evidence="10">
    <location>
        <begin position="109"/>
        <end position="129"/>
    </location>
</feature>
<dbReference type="HOGENOM" id="CLU_005912_8_2_11"/>
<reference evidence="12 13" key="1">
    <citation type="submission" date="2013-03" db="EMBL/GenBank/DDBJ databases">
        <title>Reference genome for the Human Microbiome Project.</title>
        <authorList>
            <person name="Aqrawi P."/>
            <person name="Ayvaz T."/>
            <person name="Bess C."/>
            <person name="Blankenburg K."/>
            <person name="Coyle M."/>
            <person name="Deng J."/>
            <person name="Forbes L."/>
            <person name="Fowler G."/>
            <person name="Francisco L."/>
            <person name="Fu Q."/>
            <person name="Gibbs R."/>
            <person name="Gross S."/>
            <person name="Gubbala S."/>
            <person name="Hale W."/>
            <person name="Hemphill L."/>
            <person name="Highlander S."/>
            <person name="Hirani K."/>
            <person name="Jackson L."/>
            <person name="Jakkamsetti A."/>
            <person name="Javaid M."/>
            <person name="Jayaseelan J.C."/>
            <person name="Jiang H."/>
            <person name="Joshi V."/>
            <person name="Korchina V."/>
            <person name="Kovar C."/>
            <person name="Lara F."/>
            <person name="Lee S."/>
            <person name="Liu Y."/>
            <person name="Mata R."/>
            <person name="Mathew T."/>
            <person name="Munidasa M."/>
            <person name="Muzny D."/>
            <person name="Nazareth L."/>
            <person name="Ngo R."/>
            <person name="Nguyen L."/>
            <person name="Nguyen N."/>
            <person name="Okwuonu G."/>
            <person name="Ongeri F."/>
            <person name="Palculict T."/>
            <person name="Patil S."/>
            <person name="Petrosino J."/>
            <person name="Pham C."/>
            <person name="Pham P."/>
            <person name="Pu L.-L."/>
            <person name="Qin X."/>
            <person name="Qu J."/>
            <person name="Reid J."/>
            <person name="Ross M."/>
            <person name="Ruth R."/>
            <person name="Saada N."/>
            <person name="San Lucas F."/>
            <person name="Santibanez J."/>
            <person name="Shang Y."/>
            <person name="Simmons D."/>
            <person name="Song X.-Z."/>
            <person name="Tang L.-Y."/>
            <person name="Thornton R."/>
            <person name="Warren J."/>
            <person name="Weissenberger G."/>
            <person name="Wilczek-Boney K."/>
            <person name="Worley K."/>
            <person name="Youmans B."/>
            <person name="Zhang J."/>
            <person name="Zhang L."/>
            <person name="Zhao Z."/>
            <person name="Zhou C."/>
            <person name="Zhu D."/>
            <person name="Zhu Y."/>
        </authorList>
    </citation>
    <scope>NUCLEOTIDE SEQUENCE [LARGE SCALE GENOMIC DNA]</scope>
    <source>
        <strain evidence="12 13">F0333</strain>
    </source>
</reference>
<dbReference type="STRING" id="888050.HMPREF9004_1914"/>
<gene>
    <name evidence="12" type="ORF">HMPREF9004_1914</name>
</gene>
<evidence type="ECO:0000259" key="11">
    <source>
        <dbReference type="Pfam" id="PF00999"/>
    </source>
</evidence>